<feature type="domain" description="1-deoxy-D-xylulose 5-phosphate reductoisomerase C-terminal" evidence="11">
    <location>
        <begin position="146"/>
        <end position="227"/>
    </location>
</feature>
<feature type="binding site" evidence="9">
    <location>
        <position position="150"/>
    </location>
    <ligand>
        <name>Mn(2+)</name>
        <dbReference type="ChEBI" id="CHEBI:29035"/>
    </ligand>
</feature>
<protein>
    <recommendedName>
        <fullName evidence="9">1-deoxy-D-xylulose 5-phosphate reductoisomerase</fullName>
        <shortName evidence="9">DXP reductoisomerase</shortName>
        <ecNumber evidence="9">1.1.1.267</ecNumber>
    </recommendedName>
    <alternativeName>
        <fullName evidence="9">1-deoxyxylulose-5-phosphate reductoisomerase</fullName>
    </alternativeName>
    <alternativeName>
        <fullName evidence="9">2-C-methyl-D-erythritol 4-phosphate synthase</fullName>
    </alternativeName>
</protein>
<comment type="function">
    <text evidence="9">Catalyzes the NADPH-dependent rearrangement and reduction of 1-deoxy-D-xylulose-5-phosphate (DXP) to 2-C-methyl-D-erythritol 4-phosphate (MEP).</text>
</comment>
<dbReference type="SUPFAM" id="SSF51735">
    <property type="entry name" value="NAD(P)-binding Rossmann-fold domains"/>
    <property type="match status" value="1"/>
</dbReference>
<dbReference type="EC" id="1.1.1.267" evidence="9"/>
<dbReference type="InterPro" id="IPR013644">
    <property type="entry name" value="DXP_reductoisomerase_C"/>
</dbReference>
<dbReference type="Gene3D" id="3.40.50.720">
    <property type="entry name" value="NAD(P)-binding Rossmann-like Domain"/>
    <property type="match status" value="1"/>
</dbReference>
<sequence>MKITVLGSTGSIGVSTLDVISHTNSLHPGSFDIDTLIAGSNAEMLAKQAIAVNAKHAVVSDPGQYQTLQANLAGTNISCAAGLDAVLDGAARPVDRCMAAISGTAGLRPTLAALEAGNTILLANKETMVCAGPIILAKAKALGVEIIPVDSEHNAIFQVLDQSNAVERMTLTASGGPFRTTPLKEMRAATPAMALNHPNWSMGAKNSLDSATMMNKGLELIEAAYLFELPEDRIDVLIHPQSIIHSLVAYKDGSVLAQMGDPDMRTPISYALGWPNRVETTVKRLDLAALSRLDFEEPDTERFPALEIARAASREGPLGTCVYNAANEAAGLLFLDSKCGFLDIAKHVRLAMDWALDSTNPEMPPSITSTDDVLHVTKRVSDHVSTSLLGL</sequence>
<accession>A0ABW1SF83</accession>
<dbReference type="Gene3D" id="1.10.1740.10">
    <property type="match status" value="1"/>
</dbReference>
<keyword evidence="14" id="KW-1185">Reference proteome</keyword>
<evidence type="ECO:0000256" key="2">
    <source>
        <dbReference type="ARBA" id="ARBA00006825"/>
    </source>
</evidence>
<dbReference type="GO" id="GO:0030604">
    <property type="term" value="F:1-deoxy-D-xylulose-5-phosphate reductoisomerase activity"/>
    <property type="evidence" value="ECO:0007669"/>
    <property type="project" value="UniProtKB-EC"/>
</dbReference>
<evidence type="ECO:0000259" key="10">
    <source>
        <dbReference type="Pfam" id="PF02670"/>
    </source>
</evidence>
<feature type="binding site" evidence="9">
    <location>
        <position position="197"/>
    </location>
    <ligand>
        <name>1-deoxy-D-xylulose 5-phosphate</name>
        <dbReference type="ChEBI" id="CHEBI:57792"/>
    </ligand>
</feature>
<dbReference type="SUPFAM" id="SSF55347">
    <property type="entry name" value="Glyceraldehyde-3-phosphate dehydrogenase-like, C-terminal domain"/>
    <property type="match status" value="1"/>
</dbReference>
<feature type="binding site" evidence="9">
    <location>
        <position position="152"/>
    </location>
    <ligand>
        <name>1-deoxy-D-xylulose 5-phosphate</name>
        <dbReference type="ChEBI" id="CHEBI:57792"/>
    </ligand>
</feature>
<dbReference type="PANTHER" id="PTHR30525:SF0">
    <property type="entry name" value="1-DEOXY-D-XYLULOSE 5-PHOSPHATE REDUCTOISOMERASE, CHLOROPLASTIC"/>
    <property type="match status" value="1"/>
</dbReference>
<name>A0ABW1SF83_9PROT</name>
<dbReference type="Pfam" id="PF02670">
    <property type="entry name" value="DXP_reductoisom"/>
    <property type="match status" value="1"/>
</dbReference>
<feature type="binding site" evidence="9">
    <location>
        <position position="210"/>
    </location>
    <ligand>
        <name>1-deoxy-D-xylulose 5-phosphate</name>
        <dbReference type="ChEBI" id="CHEBI:57792"/>
    </ligand>
</feature>
<evidence type="ECO:0000256" key="4">
    <source>
        <dbReference type="ARBA" id="ARBA00022857"/>
    </source>
</evidence>
<keyword evidence="6 9" id="KW-0464">Manganese</keyword>
<evidence type="ECO:0000256" key="8">
    <source>
        <dbReference type="ARBA" id="ARBA00048543"/>
    </source>
</evidence>
<feature type="binding site" evidence="9">
    <location>
        <position position="151"/>
    </location>
    <ligand>
        <name>1-deoxy-D-xylulose 5-phosphate</name>
        <dbReference type="ChEBI" id="CHEBI:57792"/>
    </ligand>
</feature>
<feature type="binding site" evidence="9">
    <location>
        <position position="203"/>
    </location>
    <ligand>
        <name>NADPH</name>
        <dbReference type="ChEBI" id="CHEBI:57783"/>
    </ligand>
</feature>
<comment type="similarity">
    <text evidence="2 9">Belongs to the DXR family.</text>
</comment>
<feature type="binding site" evidence="9">
    <location>
        <position position="41"/>
    </location>
    <ligand>
        <name>NADPH</name>
        <dbReference type="ChEBI" id="CHEBI:57783"/>
    </ligand>
</feature>
<evidence type="ECO:0000256" key="5">
    <source>
        <dbReference type="ARBA" id="ARBA00023002"/>
    </source>
</evidence>
<comment type="caution">
    <text evidence="13">The sequence shown here is derived from an EMBL/GenBank/DDBJ whole genome shotgun (WGS) entry which is preliminary data.</text>
</comment>
<dbReference type="HAMAP" id="MF_00183">
    <property type="entry name" value="DXP_reductoisom"/>
    <property type="match status" value="1"/>
</dbReference>
<feature type="binding site" evidence="9">
    <location>
        <position position="125"/>
    </location>
    <ligand>
        <name>1-deoxy-D-xylulose 5-phosphate</name>
        <dbReference type="ChEBI" id="CHEBI:57792"/>
    </ligand>
</feature>
<evidence type="ECO:0000256" key="1">
    <source>
        <dbReference type="ARBA" id="ARBA00005094"/>
    </source>
</evidence>
<feature type="domain" description="1-deoxy-D-xylulose 5-phosphate reductoisomerase N-terminal" evidence="10">
    <location>
        <begin position="3"/>
        <end position="132"/>
    </location>
</feature>
<comment type="catalytic activity">
    <reaction evidence="8">
        <text>2-C-methyl-D-erythritol 4-phosphate + NADP(+) = 1-deoxy-D-xylulose 5-phosphate + NADPH + H(+)</text>
        <dbReference type="Rhea" id="RHEA:13717"/>
        <dbReference type="ChEBI" id="CHEBI:15378"/>
        <dbReference type="ChEBI" id="CHEBI:57783"/>
        <dbReference type="ChEBI" id="CHEBI:57792"/>
        <dbReference type="ChEBI" id="CHEBI:58262"/>
        <dbReference type="ChEBI" id="CHEBI:58349"/>
        <dbReference type="EC" id="1.1.1.267"/>
    </reaction>
    <physiologicalReaction direction="right-to-left" evidence="8">
        <dbReference type="Rhea" id="RHEA:13719"/>
    </physiologicalReaction>
</comment>
<keyword evidence="4 9" id="KW-0521">NADP</keyword>
<dbReference type="InterPro" id="IPR036291">
    <property type="entry name" value="NAD(P)-bd_dom_sf"/>
</dbReference>
<evidence type="ECO:0000259" key="12">
    <source>
        <dbReference type="Pfam" id="PF13288"/>
    </source>
</evidence>
<gene>
    <name evidence="9 13" type="primary">dxr</name>
    <name evidence="13" type="ORF">ACFQDM_17935</name>
</gene>
<keyword evidence="3 9" id="KW-0479">Metal-binding</keyword>
<feature type="domain" description="DXP reductoisomerase C-terminal" evidence="12">
    <location>
        <begin position="259"/>
        <end position="377"/>
    </location>
</feature>
<comment type="cofactor">
    <cofactor evidence="9">
        <name>Mg(2+)</name>
        <dbReference type="ChEBI" id="CHEBI:18420"/>
    </cofactor>
    <cofactor evidence="9">
        <name>Mn(2+)</name>
        <dbReference type="ChEBI" id="CHEBI:29035"/>
    </cofactor>
</comment>
<dbReference type="NCBIfam" id="TIGR00243">
    <property type="entry name" value="Dxr"/>
    <property type="match status" value="1"/>
</dbReference>
<evidence type="ECO:0000256" key="9">
    <source>
        <dbReference type="HAMAP-Rule" id="MF_00183"/>
    </source>
</evidence>
<dbReference type="PIRSF" id="PIRSF006205">
    <property type="entry name" value="Dxp_reductismrs"/>
    <property type="match status" value="1"/>
</dbReference>
<keyword evidence="5 9" id="KW-0560">Oxidoreductase</keyword>
<feature type="binding site" evidence="9">
    <location>
        <position position="124"/>
    </location>
    <ligand>
        <name>NADPH</name>
        <dbReference type="ChEBI" id="CHEBI:57783"/>
    </ligand>
</feature>
<proteinExistence type="inferred from homology"/>
<evidence type="ECO:0000313" key="13">
    <source>
        <dbReference type="EMBL" id="MFC6199958.1"/>
    </source>
</evidence>
<evidence type="ECO:0000313" key="14">
    <source>
        <dbReference type="Proteomes" id="UP001596303"/>
    </source>
</evidence>
<dbReference type="InterPro" id="IPR026877">
    <property type="entry name" value="DXPR_C"/>
</dbReference>
<dbReference type="InterPro" id="IPR036169">
    <property type="entry name" value="DXPR_C_sf"/>
</dbReference>
<dbReference type="EMBL" id="JBHSSW010000066">
    <property type="protein sequence ID" value="MFC6199958.1"/>
    <property type="molecule type" value="Genomic_DNA"/>
</dbReference>
<dbReference type="Pfam" id="PF08436">
    <property type="entry name" value="DXP_redisom_C"/>
    <property type="match status" value="1"/>
</dbReference>
<feature type="binding site" evidence="9">
    <location>
        <position position="12"/>
    </location>
    <ligand>
        <name>NADPH</name>
        <dbReference type="ChEBI" id="CHEBI:57783"/>
    </ligand>
</feature>
<evidence type="ECO:0000259" key="11">
    <source>
        <dbReference type="Pfam" id="PF08436"/>
    </source>
</evidence>
<organism evidence="13 14">
    <name type="scientific">Ponticaulis profundi</name>
    <dbReference type="NCBI Taxonomy" id="2665222"/>
    <lineage>
        <taxon>Bacteria</taxon>
        <taxon>Pseudomonadati</taxon>
        <taxon>Pseudomonadota</taxon>
        <taxon>Alphaproteobacteria</taxon>
        <taxon>Hyphomonadales</taxon>
        <taxon>Hyphomonadaceae</taxon>
        <taxon>Ponticaulis</taxon>
    </lineage>
</organism>
<feature type="binding site" evidence="9">
    <location>
        <position position="126"/>
    </location>
    <ligand>
        <name>NADPH</name>
        <dbReference type="ChEBI" id="CHEBI:57783"/>
    </ligand>
</feature>
<dbReference type="Pfam" id="PF13288">
    <property type="entry name" value="DXPR_C"/>
    <property type="match status" value="1"/>
</dbReference>
<feature type="binding site" evidence="9">
    <location>
        <position position="10"/>
    </location>
    <ligand>
        <name>NADPH</name>
        <dbReference type="ChEBI" id="CHEBI:57783"/>
    </ligand>
</feature>
<reference evidence="14" key="1">
    <citation type="journal article" date="2019" name="Int. J. Syst. Evol. Microbiol.">
        <title>The Global Catalogue of Microorganisms (GCM) 10K type strain sequencing project: providing services to taxonomists for standard genome sequencing and annotation.</title>
        <authorList>
            <consortium name="The Broad Institute Genomics Platform"/>
            <consortium name="The Broad Institute Genome Sequencing Center for Infectious Disease"/>
            <person name="Wu L."/>
            <person name="Ma J."/>
        </authorList>
    </citation>
    <scope>NUCLEOTIDE SEQUENCE [LARGE SCALE GENOMIC DNA]</scope>
    <source>
        <strain evidence="14">CGMCC-1.15741</strain>
    </source>
</reference>
<dbReference type="SUPFAM" id="SSF69055">
    <property type="entry name" value="1-deoxy-D-xylulose-5-phosphate reductoisomerase, C-terminal domain"/>
    <property type="match status" value="1"/>
</dbReference>
<evidence type="ECO:0000256" key="3">
    <source>
        <dbReference type="ARBA" id="ARBA00022723"/>
    </source>
</evidence>
<dbReference type="RefSeq" id="WP_377381661.1">
    <property type="nucleotide sequence ID" value="NZ_JBHSSW010000066.1"/>
</dbReference>
<feature type="binding site" evidence="9">
    <location>
        <position position="174"/>
    </location>
    <ligand>
        <name>1-deoxy-D-xylulose 5-phosphate</name>
        <dbReference type="ChEBI" id="CHEBI:57792"/>
    </ligand>
</feature>
<evidence type="ECO:0000256" key="7">
    <source>
        <dbReference type="ARBA" id="ARBA00023229"/>
    </source>
</evidence>
<dbReference type="InterPro" id="IPR003821">
    <property type="entry name" value="DXP_reductoisomerase"/>
</dbReference>
<feature type="binding site" evidence="9">
    <location>
        <position position="215"/>
    </location>
    <ligand>
        <name>1-deoxy-D-xylulose 5-phosphate</name>
        <dbReference type="ChEBI" id="CHEBI:57792"/>
    </ligand>
</feature>
<feature type="binding site" evidence="9">
    <location>
        <position position="152"/>
    </location>
    <ligand>
        <name>Mn(2+)</name>
        <dbReference type="ChEBI" id="CHEBI:29035"/>
    </ligand>
</feature>
<keyword evidence="7 9" id="KW-0414">Isoprene biosynthesis</keyword>
<evidence type="ECO:0000256" key="6">
    <source>
        <dbReference type="ARBA" id="ARBA00023211"/>
    </source>
</evidence>
<feature type="binding site" evidence="9">
    <location>
        <position position="9"/>
    </location>
    <ligand>
        <name>NADPH</name>
        <dbReference type="ChEBI" id="CHEBI:57783"/>
    </ligand>
</feature>
<feature type="binding site" evidence="9">
    <location>
        <position position="219"/>
    </location>
    <ligand>
        <name>1-deoxy-D-xylulose 5-phosphate</name>
        <dbReference type="ChEBI" id="CHEBI:57792"/>
    </ligand>
</feature>
<comment type="pathway">
    <text evidence="1 9">Isoprenoid biosynthesis; isopentenyl diphosphate biosynthesis via DXP pathway; isopentenyl diphosphate from 1-deoxy-D-xylulose 5-phosphate: step 1/6.</text>
</comment>
<feature type="binding site" evidence="9">
    <location>
        <position position="219"/>
    </location>
    <ligand>
        <name>Mn(2+)</name>
        <dbReference type="ChEBI" id="CHEBI:29035"/>
    </ligand>
</feature>
<feature type="binding site" evidence="9">
    <location>
        <position position="39"/>
    </location>
    <ligand>
        <name>NADPH</name>
        <dbReference type="ChEBI" id="CHEBI:57783"/>
    </ligand>
</feature>
<feature type="binding site" evidence="9">
    <location>
        <position position="216"/>
    </location>
    <ligand>
        <name>1-deoxy-D-xylulose 5-phosphate</name>
        <dbReference type="ChEBI" id="CHEBI:57792"/>
    </ligand>
</feature>
<dbReference type="InterPro" id="IPR013512">
    <property type="entry name" value="DXP_reductoisomerase_N"/>
</dbReference>
<dbReference type="PANTHER" id="PTHR30525">
    <property type="entry name" value="1-DEOXY-D-XYLULOSE 5-PHOSPHATE REDUCTOISOMERASE"/>
    <property type="match status" value="1"/>
</dbReference>
<comment type="caution">
    <text evidence="9">Lacks conserved residue(s) required for the propagation of feature annotation.</text>
</comment>
<dbReference type="Proteomes" id="UP001596303">
    <property type="component" value="Unassembled WGS sequence"/>
</dbReference>
<keyword evidence="9" id="KW-0460">Magnesium</keyword>
<feature type="binding site" evidence="9">
    <location>
        <position position="11"/>
    </location>
    <ligand>
        <name>NADPH</name>
        <dbReference type="ChEBI" id="CHEBI:57783"/>
    </ligand>
</feature>